<evidence type="ECO:0000256" key="2">
    <source>
        <dbReference type="ARBA" id="ARBA00005806"/>
    </source>
</evidence>
<comment type="similarity">
    <text evidence="2">Belongs to the FldB/FldC dehydratase alpha/beta subunit family.</text>
</comment>
<dbReference type="Gene3D" id="3.40.50.11900">
    <property type="match status" value="1"/>
</dbReference>
<dbReference type="EMBL" id="JAOSHN010000001">
    <property type="protein sequence ID" value="MCU7377245.1"/>
    <property type="molecule type" value="Genomic_DNA"/>
</dbReference>
<dbReference type="InterPro" id="IPR010327">
    <property type="entry name" value="FldB/FldC_alpha/beta"/>
</dbReference>
<keyword evidence="7" id="KW-1185">Reference proteome</keyword>
<evidence type="ECO:0000256" key="3">
    <source>
        <dbReference type="ARBA" id="ARBA00022723"/>
    </source>
</evidence>
<comment type="cofactor">
    <cofactor evidence="1">
        <name>[4Fe-4S] cluster</name>
        <dbReference type="ChEBI" id="CHEBI:49883"/>
    </cofactor>
</comment>
<evidence type="ECO:0000256" key="5">
    <source>
        <dbReference type="ARBA" id="ARBA00023014"/>
    </source>
</evidence>
<dbReference type="AlphaFoldDB" id="A0A9J6QMY5"/>
<evidence type="ECO:0000256" key="1">
    <source>
        <dbReference type="ARBA" id="ARBA00001966"/>
    </source>
</evidence>
<sequence length="375" mass="42869">MSYQDTVKKLEQAALHPAKTVTEQIKETGKDAFGCFPIYTPEEIIYAAGLLPIGMWGGKTELKLADRYLQSFCCSIMRSNIEYGMKGTYNMLKGIILPTFCDTLKCICENWKVAVPQVPIVPIVYPQNRNIDAGFTYIVEELQRVKGELEKLTGKPVSSDDLEAAWELYEEYRKTMREFTDAAAEYPHIIGAKTRHLIIKAGYFMDKKAYMRDIRDIIAGLNAEEKKPFAGNRVVATGLLAEPVELLDIFEENQVAFAADDLAQESRQFRTPGRSQGSFFEKMAGRICDQKGDTFLYEEEKTRGQMLIDLVREKKADAVVIFMMKFCDPEEFDYPIYKKELEAAGIPMLYLEIDQQIDSFEQIRTRVQSFTEMLI</sequence>
<keyword evidence="4" id="KW-0408">Iron</keyword>
<dbReference type="Pfam" id="PF06050">
    <property type="entry name" value="HGD-D"/>
    <property type="match status" value="1"/>
</dbReference>
<dbReference type="GO" id="GO:0046872">
    <property type="term" value="F:metal ion binding"/>
    <property type="evidence" value="ECO:0007669"/>
    <property type="project" value="UniProtKB-KW"/>
</dbReference>
<dbReference type="Gene3D" id="3.40.50.11890">
    <property type="match status" value="1"/>
</dbReference>
<dbReference type="Proteomes" id="UP001065549">
    <property type="component" value="Unassembled WGS sequence"/>
</dbReference>
<protein>
    <submittedName>
        <fullName evidence="6">2-hydroxyacyl-CoA dehydratase family protein</fullName>
    </submittedName>
</protein>
<evidence type="ECO:0000313" key="7">
    <source>
        <dbReference type="Proteomes" id="UP001065549"/>
    </source>
</evidence>
<dbReference type="PANTHER" id="PTHR30548">
    <property type="entry name" value="2-HYDROXYGLUTARYL-COA DEHYDRATASE, D-COMPONENT-RELATED"/>
    <property type="match status" value="1"/>
</dbReference>
<evidence type="ECO:0000313" key="6">
    <source>
        <dbReference type="EMBL" id="MCU7377245.1"/>
    </source>
</evidence>
<dbReference type="Gene3D" id="1.20.1270.370">
    <property type="match status" value="1"/>
</dbReference>
<proteinExistence type="inferred from homology"/>
<gene>
    <name evidence="6" type="ORF">OBO34_02630</name>
</gene>
<accession>A0A9J6QMY5</accession>
<dbReference type="GO" id="GO:0016836">
    <property type="term" value="F:hydro-lyase activity"/>
    <property type="evidence" value="ECO:0007669"/>
    <property type="project" value="UniProtKB-ARBA"/>
</dbReference>
<reference evidence="6" key="1">
    <citation type="submission" date="2022-09" db="EMBL/GenBank/DDBJ databases">
        <title>Culturomic study of gut microbiota in children with autism spectrum disorder.</title>
        <authorList>
            <person name="Efimov B.A."/>
            <person name="Chaplin A.V."/>
            <person name="Sokolova S.R."/>
            <person name="Pikina A.P."/>
            <person name="Korzhanova M."/>
            <person name="Belova V."/>
            <person name="Korostin D."/>
        </authorList>
    </citation>
    <scope>NUCLEOTIDE SEQUENCE</scope>
    <source>
        <strain evidence="6">ASD5510</strain>
    </source>
</reference>
<evidence type="ECO:0000256" key="4">
    <source>
        <dbReference type="ARBA" id="ARBA00023004"/>
    </source>
</evidence>
<keyword evidence="5" id="KW-0411">Iron-sulfur</keyword>
<name>A0A9J6QMY5_9FIRM</name>
<keyword evidence="3" id="KW-0479">Metal-binding</keyword>
<dbReference type="PANTHER" id="PTHR30548:SF5">
    <property type="entry name" value="SUBUNIT OF OXYGEN-SENSITIVE 2-HYDROXYISOCAPROYL-COA DEHYDRATASE"/>
    <property type="match status" value="1"/>
</dbReference>
<organism evidence="6 7">
    <name type="scientific">Hominibacterium faecale</name>
    <dbReference type="NCBI Taxonomy" id="2839743"/>
    <lineage>
        <taxon>Bacteria</taxon>
        <taxon>Bacillati</taxon>
        <taxon>Bacillota</taxon>
        <taxon>Clostridia</taxon>
        <taxon>Peptostreptococcales</taxon>
        <taxon>Anaerovoracaceae</taxon>
        <taxon>Hominibacterium</taxon>
    </lineage>
</organism>
<dbReference type="GO" id="GO:0051536">
    <property type="term" value="F:iron-sulfur cluster binding"/>
    <property type="evidence" value="ECO:0007669"/>
    <property type="project" value="UniProtKB-KW"/>
</dbReference>
<comment type="caution">
    <text evidence="6">The sequence shown here is derived from an EMBL/GenBank/DDBJ whole genome shotgun (WGS) entry which is preliminary data.</text>
</comment>
<dbReference type="RefSeq" id="WP_269478355.1">
    <property type="nucleotide sequence ID" value="NZ_JAOSHN010000001.1"/>
</dbReference>